<dbReference type="InterPro" id="IPR009057">
    <property type="entry name" value="Homeodomain-like_sf"/>
</dbReference>
<dbReference type="PRINTS" id="PR00032">
    <property type="entry name" value="HTHARAC"/>
</dbReference>
<dbReference type="InterPro" id="IPR037923">
    <property type="entry name" value="HTH-like"/>
</dbReference>
<dbReference type="PANTHER" id="PTHR43280:SF30">
    <property type="entry name" value="MMSAB OPERON REGULATORY PROTEIN"/>
    <property type="match status" value="1"/>
</dbReference>
<dbReference type="InterPro" id="IPR018062">
    <property type="entry name" value="HTH_AraC-typ_CS"/>
</dbReference>
<keyword evidence="6" id="KW-1185">Reference proteome</keyword>
<evidence type="ECO:0000256" key="2">
    <source>
        <dbReference type="ARBA" id="ARBA00023125"/>
    </source>
</evidence>
<keyword evidence="2" id="KW-0238">DNA-binding</keyword>
<feature type="domain" description="HTH araC/xylS-type" evidence="4">
    <location>
        <begin position="165"/>
        <end position="263"/>
    </location>
</feature>
<evidence type="ECO:0000256" key="3">
    <source>
        <dbReference type="ARBA" id="ARBA00023163"/>
    </source>
</evidence>
<evidence type="ECO:0000313" key="5">
    <source>
        <dbReference type="EMBL" id="MFC5464630.1"/>
    </source>
</evidence>
<dbReference type="SUPFAM" id="SSF46689">
    <property type="entry name" value="Homeodomain-like"/>
    <property type="match status" value="2"/>
</dbReference>
<proteinExistence type="predicted"/>
<evidence type="ECO:0000313" key="6">
    <source>
        <dbReference type="Proteomes" id="UP001596147"/>
    </source>
</evidence>
<comment type="caution">
    <text evidence="5">The sequence shown here is derived from an EMBL/GenBank/DDBJ whole genome shotgun (WGS) entry which is preliminary data.</text>
</comment>
<dbReference type="Gene3D" id="1.10.10.60">
    <property type="entry name" value="Homeodomain-like"/>
    <property type="match status" value="2"/>
</dbReference>
<keyword evidence="3" id="KW-0804">Transcription</keyword>
<dbReference type="InterPro" id="IPR003313">
    <property type="entry name" value="AraC-bd"/>
</dbReference>
<dbReference type="InterPro" id="IPR020449">
    <property type="entry name" value="Tscrpt_reg_AraC-type_HTH"/>
</dbReference>
<dbReference type="Gene3D" id="2.60.120.280">
    <property type="entry name" value="Regulatory protein AraC"/>
    <property type="match status" value="1"/>
</dbReference>
<dbReference type="SUPFAM" id="SSF51215">
    <property type="entry name" value="Regulatory protein AraC"/>
    <property type="match status" value="1"/>
</dbReference>
<keyword evidence="1" id="KW-0805">Transcription regulation</keyword>
<reference evidence="6" key="1">
    <citation type="journal article" date="2019" name="Int. J. Syst. Evol. Microbiol.">
        <title>The Global Catalogue of Microorganisms (GCM) 10K type strain sequencing project: providing services to taxonomists for standard genome sequencing and annotation.</title>
        <authorList>
            <consortium name="The Broad Institute Genomics Platform"/>
            <consortium name="The Broad Institute Genome Sequencing Center for Infectious Disease"/>
            <person name="Wu L."/>
            <person name="Ma J."/>
        </authorList>
    </citation>
    <scope>NUCLEOTIDE SEQUENCE [LARGE SCALE GENOMIC DNA]</scope>
    <source>
        <strain evidence="6">CGMCC 1.12237</strain>
    </source>
</reference>
<name>A0ABW0LFI9_9BACI</name>
<evidence type="ECO:0000259" key="4">
    <source>
        <dbReference type="PROSITE" id="PS01124"/>
    </source>
</evidence>
<accession>A0ABW0LFI9</accession>
<dbReference type="Pfam" id="PF02311">
    <property type="entry name" value="AraC_binding"/>
    <property type="match status" value="1"/>
</dbReference>
<protein>
    <submittedName>
        <fullName evidence="5">Helix-turn-helix domain-containing protein</fullName>
    </submittedName>
</protein>
<sequence length="267" mass="31588">MYKEPGVLVSGHYQQKYGYVTSRPEGRNDWLLIFTVEGEGNFQIGSFHHHSHAGDVVIIKPNTAHMYEVRENQSWEFYWSHFIPAPDWFQFFTFSEPEKGMYTLHITDSSIQKRIIHAFQNIINDHFDSSSYQKDLLLNDLHQIILLLARENWNNVFYNYDPRITEVMDVMKHRFSENLSVQELASYAALSESRFANLFKQQVGDTVISTLIKIRMQRAILLLKHTNKQISEIAHEVGFENPFYFTRKFKQLHGISPSEYRNQFREE</sequence>
<dbReference type="EMBL" id="JBHSMC010000010">
    <property type="protein sequence ID" value="MFC5464630.1"/>
    <property type="molecule type" value="Genomic_DNA"/>
</dbReference>
<dbReference type="PROSITE" id="PS00041">
    <property type="entry name" value="HTH_ARAC_FAMILY_1"/>
    <property type="match status" value="1"/>
</dbReference>
<evidence type="ECO:0000256" key="1">
    <source>
        <dbReference type="ARBA" id="ARBA00023015"/>
    </source>
</evidence>
<organism evidence="5 6">
    <name type="scientific">Lederbergia graminis</name>
    <dbReference type="NCBI Taxonomy" id="735518"/>
    <lineage>
        <taxon>Bacteria</taxon>
        <taxon>Bacillati</taxon>
        <taxon>Bacillota</taxon>
        <taxon>Bacilli</taxon>
        <taxon>Bacillales</taxon>
        <taxon>Bacillaceae</taxon>
        <taxon>Lederbergia</taxon>
    </lineage>
</organism>
<gene>
    <name evidence="5" type="ORF">ACFPM4_07680</name>
</gene>
<dbReference type="PROSITE" id="PS01124">
    <property type="entry name" value="HTH_ARAC_FAMILY_2"/>
    <property type="match status" value="1"/>
</dbReference>
<dbReference type="PANTHER" id="PTHR43280">
    <property type="entry name" value="ARAC-FAMILY TRANSCRIPTIONAL REGULATOR"/>
    <property type="match status" value="1"/>
</dbReference>
<dbReference type="InterPro" id="IPR018060">
    <property type="entry name" value="HTH_AraC"/>
</dbReference>
<dbReference type="RefSeq" id="WP_382349747.1">
    <property type="nucleotide sequence ID" value="NZ_JBHSMC010000010.1"/>
</dbReference>
<dbReference type="Pfam" id="PF12833">
    <property type="entry name" value="HTH_18"/>
    <property type="match status" value="1"/>
</dbReference>
<dbReference type="SMART" id="SM00342">
    <property type="entry name" value="HTH_ARAC"/>
    <property type="match status" value="1"/>
</dbReference>
<dbReference type="Proteomes" id="UP001596147">
    <property type="component" value="Unassembled WGS sequence"/>
</dbReference>